<dbReference type="GO" id="GO:0140097">
    <property type="term" value="F:catalytic activity, acting on DNA"/>
    <property type="evidence" value="ECO:0007669"/>
    <property type="project" value="UniProtKB-ARBA"/>
</dbReference>
<dbReference type="InterPro" id="IPR005123">
    <property type="entry name" value="Oxoglu/Fe-dep_dioxygenase_dom"/>
</dbReference>
<dbReference type="PANTHER" id="PTHR31212">
    <property type="entry name" value="ALPHA-KETOGLUTARATE-DEPENDENT DIOXYGENASE ALKB HOMOLOG 3"/>
    <property type="match status" value="1"/>
</dbReference>
<feature type="domain" description="Fe2OG dioxygenase" evidence="9">
    <location>
        <begin position="100"/>
        <end position="199"/>
    </location>
</feature>
<organism evidence="10 11">
    <name type="scientific">Halioglobus japonicus</name>
    <dbReference type="NCBI Taxonomy" id="930805"/>
    <lineage>
        <taxon>Bacteria</taxon>
        <taxon>Pseudomonadati</taxon>
        <taxon>Pseudomonadota</taxon>
        <taxon>Gammaproteobacteria</taxon>
        <taxon>Cellvibrionales</taxon>
        <taxon>Halieaceae</taxon>
        <taxon>Halioglobus</taxon>
    </lineage>
</organism>
<protein>
    <submittedName>
        <fullName evidence="10">Alpha-ketoglutarate-dependent dioxygenase AlkB</fullName>
    </submittedName>
</protein>
<keyword evidence="6" id="KW-0560">Oxidoreductase</keyword>
<accession>A0AAP8MG88</accession>
<evidence type="ECO:0000256" key="7">
    <source>
        <dbReference type="ARBA" id="ARBA00023004"/>
    </source>
</evidence>
<dbReference type="FunFam" id="2.60.120.590:FF:000004">
    <property type="entry name" value="DNA oxidative demethylase ALKBH2"/>
    <property type="match status" value="1"/>
</dbReference>
<keyword evidence="8" id="KW-0234">DNA repair</keyword>
<evidence type="ECO:0000256" key="8">
    <source>
        <dbReference type="ARBA" id="ARBA00023204"/>
    </source>
</evidence>
<dbReference type="GO" id="GO:0016705">
    <property type="term" value="F:oxidoreductase activity, acting on paired donors, with incorporation or reduction of molecular oxygen"/>
    <property type="evidence" value="ECO:0007669"/>
    <property type="project" value="UniProtKB-ARBA"/>
</dbReference>
<evidence type="ECO:0000259" key="9">
    <source>
        <dbReference type="PROSITE" id="PS51471"/>
    </source>
</evidence>
<keyword evidence="7" id="KW-0408">Iron</keyword>
<evidence type="ECO:0000256" key="1">
    <source>
        <dbReference type="ARBA" id="ARBA00001954"/>
    </source>
</evidence>
<keyword evidence="11" id="KW-1185">Reference proteome</keyword>
<proteinExistence type="predicted"/>
<keyword evidence="3" id="KW-0227">DNA damage</keyword>
<keyword evidence="5 10" id="KW-0223">Dioxygenase</keyword>
<dbReference type="GO" id="GO:0046872">
    <property type="term" value="F:metal ion binding"/>
    <property type="evidence" value="ECO:0007669"/>
    <property type="project" value="UniProtKB-KW"/>
</dbReference>
<dbReference type="GO" id="GO:0006307">
    <property type="term" value="P:DNA alkylation repair"/>
    <property type="evidence" value="ECO:0007669"/>
    <property type="project" value="InterPro"/>
</dbReference>
<dbReference type="PROSITE" id="PS51471">
    <property type="entry name" value="FE2OG_OXY"/>
    <property type="match status" value="1"/>
</dbReference>
<keyword evidence="4" id="KW-0460">Magnesium</keyword>
<dbReference type="RefSeq" id="WP_084200668.1">
    <property type="nucleotide sequence ID" value="NZ_BMYL01000001.1"/>
</dbReference>
<dbReference type="Pfam" id="PF13532">
    <property type="entry name" value="2OG-FeII_Oxy_2"/>
    <property type="match status" value="1"/>
</dbReference>
<evidence type="ECO:0000256" key="6">
    <source>
        <dbReference type="ARBA" id="ARBA00023002"/>
    </source>
</evidence>
<dbReference type="GO" id="GO:0016787">
    <property type="term" value="F:hydrolase activity"/>
    <property type="evidence" value="ECO:0007669"/>
    <property type="project" value="UniProtKB-ARBA"/>
</dbReference>
<evidence type="ECO:0000313" key="11">
    <source>
        <dbReference type="Proteomes" id="UP000235162"/>
    </source>
</evidence>
<evidence type="ECO:0000256" key="4">
    <source>
        <dbReference type="ARBA" id="ARBA00022842"/>
    </source>
</evidence>
<comment type="cofactor">
    <cofactor evidence="1">
        <name>Fe(2+)</name>
        <dbReference type="ChEBI" id="CHEBI:29033"/>
    </cofactor>
</comment>
<evidence type="ECO:0000313" key="10">
    <source>
        <dbReference type="EMBL" id="PLW87237.1"/>
    </source>
</evidence>
<dbReference type="SUPFAM" id="SSF51197">
    <property type="entry name" value="Clavaminate synthase-like"/>
    <property type="match status" value="1"/>
</dbReference>
<evidence type="ECO:0000256" key="2">
    <source>
        <dbReference type="ARBA" id="ARBA00022723"/>
    </source>
</evidence>
<comment type="caution">
    <text evidence="10">The sequence shown here is derived from an EMBL/GenBank/DDBJ whole genome shotgun (WGS) entry which is preliminary data.</text>
</comment>
<dbReference type="InterPro" id="IPR032854">
    <property type="entry name" value="ALKBH3"/>
</dbReference>
<sequence>MGESAAGECLALEGAELTLYRRPWPEVDTAGLLAELVEATPWRQETITLFGKTHLQPRLLSWCGDANASYRYSGKTYQPEPWTPLLDDLRGRLERLTGASFNSVLLNYYRDHRDSMGLHADDEPELGPQPTIASLSLGEERKLIFRPRAKGEAGKLDIPLPDGSVLVMAGQTQTNWKHGIRKLNRPCGPRLNLTFRQII</sequence>
<dbReference type="Proteomes" id="UP000235162">
    <property type="component" value="Unassembled WGS sequence"/>
</dbReference>
<reference evidence="10 11" key="1">
    <citation type="submission" date="2018-01" db="EMBL/GenBank/DDBJ databases">
        <title>The draft genome sequence of Halioglobus japonicus S1-36.</title>
        <authorList>
            <person name="Du Z.-J."/>
            <person name="Shi M.-J."/>
        </authorList>
    </citation>
    <scope>NUCLEOTIDE SEQUENCE [LARGE SCALE GENOMIC DNA]</scope>
    <source>
        <strain evidence="10 11">S1-36</strain>
    </source>
</reference>
<dbReference type="InterPro" id="IPR037151">
    <property type="entry name" value="AlkB-like_sf"/>
</dbReference>
<dbReference type="InterPro" id="IPR027450">
    <property type="entry name" value="AlkB-like"/>
</dbReference>
<keyword evidence="2" id="KW-0479">Metal-binding</keyword>
<dbReference type="AlphaFoldDB" id="A0AAP8MG88"/>
<evidence type="ECO:0000256" key="5">
    <source>
        <dbReference type="ARBA" id="ARBA00022964"/>
    </source>
</evidence>
<dbReference type="Gene3D" id="2.60.120.590">
    <property type="entry name" value="Alpha-ketoglutarate-dependent dioxygenase AlkB-like"/>
    <property type="match status" value="1"/>
</dbReference>
<gene>
    <name evidence="10" type="ORF">C0029_01175</name>
</gene>
<dbReference type="EMBL" id="PKUR01000001">
    <property type="protein sequence ID" value="PLW87237.1"/>
    <property type="molecule type" value="Genomic_DNA"/>
</dbReference>
<evidence type="ECO:0000256" key="3">
    <source>
        <dbReference type="ARBA" id="ARBA00022763"/>
    </source>
</evidence>
<name>A0AAP8MG88_9GAMM</name>
<dbReference type="GO" id="GO:0032451">
    <property type="term" value="F:demethylase activity"/>
    <property type="evidence" value="ECO:0007669"/>
    <property type="project" value="UniProtKB-ARBA"/>
</dbReference>
<dbReference type="GO" id="GO:0051213">
    <property type="term" value="F:dioxygenase activity"/>
    <property type="evidence" value="ECO:0007669"/>
    <property type="project" value="UniProtKB-KW"/>
</dbReference>
<dbReference type="PANTHER" id="PTHR31212:SF4">
    <property type="entry name" value="ALPHA-KETOGLUTARATE-DEPENDENT DIOXYGENASE ALKB HOMOLOG 3"/>
    <property type="match status" value="1"/>
</dbReference>